<name>L0NBA8_9HYPH</name>
<dbReference type="STRING" id="1125847.NT26_0357"/>
<organism evidence="2 3">
    <name type="scientific">Pseudorhizobium banfieldiae</name>
    <dbReference type="NCBI Taxonomy" id="1125847"/>
    <lineage>
        <taxon>Bacteria</taxon>
        <taxon>Pseudomonadati</taxon>
        <taxon>Pseudomonadota</taxon>
        <taxon>Alphaproteobacteria</taxon>
        <taxon>Hyphomicrobiales</taxon>
        <taxon>Rhizobiaceae</taxon>
        <taxon>Rhizobium/Agrobacterium group</taxon>
        <taxon>Pseudorhizobium</taxon>
    </lineage>
</organism>
<feature type="region of interest" description="Disordered" evidence="1">
    <location>
        <begin position="1"/>
        <end position="26"/>
    </location>
</feature>
<proteinExistence type="predicted"/>
<gene>
    <name evidence="2" type="ORF">NT26_0357</name>
</gene>
<protein>
    <submittedName>
        <fullName evidence="2">Uncharacterized protein</fullName>
    </submittedName>
</protein>
<reference evidence="2 3" key="1">
    <citation type="journal article" date="2013" name="Genome Biol. Evol.">
        <title>Life in an arsenic-containing gold mine: genome and physiology of the autotrophic arsenite-oxidizing bacterium rhizobium sp. NT-26.</title>
        <authorList>
            <person name="Andres J."/>
            <person name="Arsene-Ploetze F."/>
            <person name="Barbe V."/>
            <person name="Brochier-Armanet C."/>
            <person name="Cleiss-Arnold J."/>
            <person name="Coppee J.Y."/>
            <person name="Dillies M.A."/>
            <person name="Geist"/>
            <person name="L"/>
            <person name="Joublin A."/>
            <person name="Koechler S."/>
            <person name="Lassalle F."/>
            <person name="Marchal M."/>
            <person name="Medigue C."/>
            <person name="Muller D."/>
            <person name="Nesme X."/>
            <person name="Plewniak F."/>
            <person name="Proux C."/>
            <person name="Ramirez-Bahena M.H."/>
            <person name="Schenowitz C."/>
            <person name="Sismeiro O."/>
            <person name="Vallenet D."/>
            <person name="Santini J.M."/>
            <person name="Bertin P.N."/>
        </authorList>
    </citation>
    <scope>NUCLEOTIDE SEQUENCE [LARGE SCALE GENOMIC DNA]</scope>
    <source>
        <strain evidence="2 3">NT-26</strain>
    </source>
</reference>
<dbReference type="AlphaFoldDB" id="L0NBA8"/>
<feature type="compositionally biased region" description="Basic residues" evidence="1">
    <location>
        <begin position="11"/>
        <end position="22"/>
    </location>
</feature>
<keyword evidence="3" id="KW-1185">Reference proteome</keyword>
<sequence>MTEGLIDGPIRRKNGNHPLRGRRREEEDVCYNRESAQAEAMLAPPGSYWIRTAMSADEINRLIRKGLITIVAMDMIGGRLSEEFDVSSR</sequence>
<evidence type="ECO:0000256" key="1">
    <source>
        <dbReference type="SAM" id="MobiDB-lite"/>
    </source>
</evidence>
<dbReference type="EMBL" id="FO082820">
    <property type="protein sequence ID" value="CCF18081.1"/>
    <property type="molecule type" value="Genomic_DNA"/>
</dbReference>
<evidence type="ECO:0000313" key="3">
    <source>
        <dbReference type="Proteomes" id="UP000010792"/>
    </source>
</evidence>
<evidence type="ECO:0000313" key="2">
    <source>
        <dbReference type="EMBL" id="CCF18081.1"/>
    </source>
</evidence>
<dbReference type="Proteomes" id="UP000010792">
    <property type="component" value="Chromosome"/>
</dbReference>
<accession>L0NBA8</accession>
<dbReference type="KEGG" id="rht:NT26_0357"/>